<dbReference type="Proteomes" id="UP000198348">
    <property type="component" value="Unassembled WGS sequence"/>
</dbReference>
<keyword evidence="3" id="KW-1185">Reference proteome</keyword>
<evidence type="ECO:0000313" key="3">
    <source>
        <dbReference type="Proteomes" id="UP000198348"/>
    </source>
</evidence>
<organism evidence="2 3">
    <name type="scientific">Haloechinothrix alba</name>
    <dbReference type="NCBI Taxonomy" id="664784"/>
    <lineage>
        <taxon>Bacteria</taxon>
        <taxon>Bacillati</taxon>
        <taxon>Actinomycetota</taxon>
        <taxon>Actinomycetes</taxon>
        <taxon>Pseudonocardiales</taxon>
        <taxon>Pseudonocardiaceae</taxon>
        <taxon>Haloechinothrix</taxon>
    </lineage>
</organism>
<dbReference type="AlphaFoldDB" id="A0A238V2T2"/>
<sequence>MQITVSAREDTGKLAALVAAASDAPCVLTALELYDRARPDRSNPARPAGAASPEARGGRGGSQVVIWDRERVLPARRRHMPGLVRRSTAGARHNRVPYVGK</sequence>
<evidence type="ECO:0000256" key="1">
    <source>
        <dbReference type="SAM" id="MobiDB-lite"/>
    </source>
</evidence>
<reference evidence="2 3" key="1">
    <citation type="submission" date="2017-06" db="EMBL/GenBank/DDBJ databases">
        <authorList>
            <person name="Kim H.J."/>
            <person name="Triplett B.A."/>
        </authorList>
    </citation>
    <scope>NUCLEOTIDE SEQUENCE [LARGE SCALE GENOMIC DNA]</scope>
    <source>
        <strain evidence="2 3">DSM 45207</strain>
    </source>
</reference>
<dbReference type="EMBL" id="FZNW01000001">
    <property type="protein sequence ID" value="SNR28384.1"/>
    <property type="molecule type" value="Genomic_DNA"/>
</dbReference>
<feature type="region of interest" description="Disordered" evidence="1">
    <location>
        <begin position="36"/>
        <end position="63"/>
    </location>
</feature>
<gene>
    <name evidence="2" type="ORF">SAMN06265360_101208</name>
</gene>
<evidence type="ECO:0000313" key="2">
    <source>
        <dbReference type="EMBL" id="SNR28384.1"/>
    </source>
</evidence>
<name>A0A238V2T2_9PSEU</name>
<proteinExistence type="predicted"/>
<accession>A0A238V2T2</accession>
<protein>
    <submittedName>
        <fullName evidence="2">Uncharacterized protein</fullName>
    </submittedName>
</protein>